<sequence length="273" mass="30171">MNDHSMLKTGAIESEEIVPDILSMRIVMVNIQMIGLPSSGDWVLVDSGLGNFEEAIAEAAEKRFARPPVCIVLTHGHFDHVGNVKALSDRWGVPVYAHRNEMPFLTGDEDYPPADPSVGGGLLARVAPMYPHKAIDLGSRIRPLPHDGTVPNLPDWRWIHTPGHSPGHISLYRATDGVLIAGDAVITVKQESALAVIGQEKELHGPPMYFTPDWDLAKESVRRLAELKPRILITGHGVSMHGDEMRDSLDRLAREFNRLAVPDHGRYVNKDMN</sequence>
<evidence type="ECO:0000313" key="6">
    <source>
        <dbReference type="Proteomes" id="UP000076796"/>
    </source>
</evidence>
<name>A0A163K4R3_9BACL</name>
<dbReference type="SUPFAM" id="SSF56281">
    <property type="entry name" value="Metallo-hydrolase/oxidoreductase"/>
    <property type="match status" value="1"/>
</dbReference>
<evidence type="ECO:0000256" key="1">
    <source>
        <dbReference type="ARBA" id="ARBA00034221"/>
    </source>
</evidence>
<dbReference type="SMART" id="SM00849">
    <property type="entry name" value="Lactamase_B"/>
    <property type="match status" value="1"/>
</dbReference>
<dbReference type="GeneID" id="97557636"/>
<comment type="catalytic activity">
    <reaction evidence="1">
        <text>3',5'-cyclic CMP + H2O = CMP + H(+)</text>
        <dbReference type="Rhea" id="RHEA:72675"/>
        <dbReference type="ChEBI" id="CHEBI:15377"/>
        <dbReference type="ChEBI" id="CHEBI:15378"/>
        <dbReference type="ChEBI" id="CHEBI:58003"/>
        <dbReference type="ChEBI" id="CHEBI:60377"/>
    </reaction>
    <physiologicalReaction direction="left-to-right" evidence="1">
        <dbReference type="Rhea" id="RHEA:72676"/>
    </physiologicalReaction>
</comment>
<dbReference type="Pfam" id="PF00753">
    <property type="entry name" value="Lactamase_B"/>
    <property type="match status" value="1"/>
</dbReference>
<protein>
    <submittedName>
        <fullName evidence="5">MBL fold metallo-hydrolase</fullName>
    </submittedName>
</protein>
<dbReference type="PANTHER" id="PTHR42951">
    <property type="entry name" value="METALLO-BETA-LACTAMASE DOMAIN-CONTAINING"/>
    <property type="match status" value="1"/>
</dbReference>
<dbReference type="InterPro" id="IPR050855">
    <property type="entry name" value="NDM-1-like"/>
</dbReference>
<dbReference type="RefSeq" id="WP_063478591.1">
    <property type="nucleotide sequence ID" value="NZ_CP147845.1"/>
</dbReference>
<organism evidence="5 6">
    <name type="scientific">Paenibacillus glucanolyticus</name>
    <dbReference type="NCBI Taxonomy" id="59843"/>
    <lineage>
        <taxon>Bacteria</taxon>
        <taxon>Bacillati</taxon>
        <taxon>Bacillota</taxon>
        <taxon>Bacilli</taxon>
        <taxon>Bacillales</taxon>
        <taxon>Paenibacillaceae</taxon>
        <taxon>Paenibacillus</taxon>
    </lineage>
</organism>
<dbReference type="AlphaFoldDB" id="A0A163K4R3"/>
<dbReference type="GO" id="GO:0016787">
    <property type="term" value="F:hydrolase activity"/>
    <property type="evidence" value="ECO:0007669"/>
    <property type="project" value="UniProtKB-KW"/>
</dbReference>
<evidence type="ECO:0000256" key="3">
    <source>
        <dbReference type="ARBA" id="ARBA00048505"/>
    </source>
</evidence>
<dbReference type="InterPro" id="IPR036866">
    <property type="entry name" value="RibonucZ/Hydroxyglut_hydro"/>
</dbReference>
<comment type="caution">
    <text evidence="5">The sequence shown here is derived from an EMBL/GenBank/DDBJ whole genome shotgun (WGS) entry which is preliminary data.</text>
</comment>
<evidence type="ECO:0000259" key="4">
    <source>
        <dbReference type="SMART" id="SM00849"/>
    </source>
</evidence>
<dbReference type="CDD" id="cd07721">
    <property type="entry name" value="yflN-like_MBL-fold"/>
    <property type="match status" value="1"/>
</dbReference>
<accession>A0A163K4R3</accession>
<dbReference type="Proteomes" id="UP000076796">
    <property type="component" value="Unassembled WGS sequence"/>
</dbReference>
<keyword evidence="5" id="KW-0378">Hydrolase</keyword>
<dbReference type="Gene3D" id="3.60.15.10">
    <property type="entry name" value="Ribonuclease Z/Hydroxyacylglutathione hydrolase-like"/>
    <property type="match status" value="1"/>
</dbReference>
<dbReference type="PANTHER" id="PTHR42951:SF17">
    <property type="entry name" value="METALLO-BETA-LACTAMASE DOMAIN-CONTAINING PROTEIN"/>
    <property type="match status" value="1"/>
</dbReference>
<dbReference type="STRING" id="59843.A3958_13755"/>
<feature type="domain" description="Metallo-beta-lactamase" evidence="4">
    <location>
        <begin position="28"/>
        <end position="236"/>
    </location>
</feature>
<evidence type="ECO:0000256" key="2">
    <source>
        <dbReference type="ARBA" id="ARBA00034301"/>
    </source>
</evidence>
<gene>
    <name evidence="5" type="ORF">AWU65_14180</name>
</gene>
<dbReference type="EMBL" id="LWMH01000001">
    <property type="protein sequence ID" value="KZS46989.1"/>
    <property type="molecule type" value="Genomic_DNA"/>
</dbReference>
<evidence type="ECO:0000313" key="5">
    <source>
        <dbReference type="EMBL" id="KZS46989.1"/>
    </source>
</evidence>
<comment type="function">
    <text evidence="2">Counteracts the endogenous Pycsar antiviral defense system. Phosphodiesterase that enables metal-dependent hydrolysis of host cyclic nucleotide Pycsar defense signals such as cCMP and cUMP.</text>
</comment>
<dbReference type="InterPro" id="IPR001279">
    <property type="entry name" value="Metallo-B-lactamas"/>
</dbReference>
<comment type="catalytic activity">
    <reaction evidence="3">
        <text>3',5'-cyclic UMP + H2O = UMP + H(+)</text>
        <dbReference type="Rhea" id="RHEA:70575"/>
        <dbReference type="ChEBI" id="CHEBI:15377"/>
        <dbReference type="ChEBI" id="CHEBI:15378"/>
        <dbReference type="ChEBI" id="CHEBI:57865"/>
        <dbReference type="ChEBI" id="CHEBI:184387"/>
    </reaction>
    <physiologicalReaction direction="left-to-right" evidence="3">
        <dbReference type="Rhea" id="RHEA:70576"/>
    </physiologicalReaction>
</comment>
<dbReference type="OrthoDB" id="9802248at2"/>
<reference evidence="5" key="1">
    <citation type="journal article" date="2016" name="Genome Announc.">
        <title>Draft genomes of two strains of Paenibacillus glucanolyticus with capability to degrade lignocellulose.</title>
        <authorList>
            <person name="Mathews S.L."/>
            <person name="Pawlak J."/>
            <person name="Grunden A.M."/>
        </authorList>
    </citation>
    <scope>NUCLEOTIDE SEQUENCE [LARGE SCALE GENOMIC DNA]</scope>
    <source>
        <strain evidence="5">SLM1</strain>
    </source>
</reference>
<proteinExistence type="predicted"/>
<keyword evidence="6" id="KW-1185">Reference proteome</keyword>